<dbReference type="InterPro" id="IPR036890">
    <property type="entry name" value="HATPase_C_sf"/>
</dbReference>
<evidence type="ECO:0000256" key="9">
    <source>
        <dbReference type="SAM" id="Phobius"/>
    </source>
</evidence>
<dbReference type="AlphaFoldDB" id="A0A934RY62"/>
<dbReference type="Pfam" id="PF00754">
    <property type="entry name" value="F5_F8_type_C"/>
    <property type="match status" value="1"/>
</dbReference>
<evidence type="ECO:0000259" key="11">
    <source>
        <dbReference type="PROSITE" id="PS50022"/>
    </source>
</evidence>
<evidence type="ECO:0000313" key="12">
    <source>
        <dbReference type="EMBL" id="MBK1879895.1"/>
    </source>
</evidence>
<dbReference type="GO" id="GO:0016020">
    <property type="term" value="C:membrane"/>
    <property type="evidence" value="ECO:0007669"/>
    <property type="project" value="InterPro"/>
</dbReference>
<organism evidence="12 13">
    <name type="scientific">Pelagicoccus mobilis</name>
    <dbReference type="NCBI Taxonomy" id="415221"/>
    <lineage>
        <taxon>Bacteria</taxon>
        <taxon>Pseudomonadati</taxon>
        <taxon>Verrucomicrobiota</taxon>
        <taxon>Opitutia</taxon>
        <taxon>Puniceicoccales</taxon>
        <taxon>Pelagicoccaceae</taxon>
        <taxon>Pelagicoccus</taxon>
    </lineage>
</organism>
<feature type="transmembrane region" description="Helical" evidence="9">
    <location>
        <begin position="430"/>
        <end position="451"/>
    </location>
</feature>
<keyword evidence="10" id="KW-0732">Signal</keyword>
<keyword evidence="4" id="KW-0808">Transferase</keyword>
<evidence type="ECO:0000256" key="6">
    <source>
        <dbReference type="ARBA" id="ARBA00022777"/>
    </source>
</evidence>
<feature type="chain" id="PRO_5037485175" description="histidine kinase" evidence="10">
    <location>
        <begin position="25"/>
        <end position="658"/>
    </location>
</feature>
<evidence type="ECO:0000313" key="13">
    <source>
        <dbReference type="Proteomes" id="UP000617628"/>
    </source>
</evidence>
<keyword evidence="9" id="KW-1133">Transmembrane helix</keyword>
<comment type="catalytic activity">
    <reaction evidence="1">
        <text>ATP + protein L-histidine = ADP + protein N-phospho-L-histidine.</text>
        <dbReference type="EC" id="2.7.13.3"/>
    </reaction>
</comment>
<keyword evidence="8" id="KW-0902">Two-component regulatory system</keyword>
<proteinExistence type="predicted"/>
<evidence type="ECO:0000256" key="7">
    <source>
        <dbReference type="ARBA" id="ARBA00022840"/>
    </source>
</evidence>
<keyword evidence="9" id="KW-0472">Membrane</keyword>
<protein>
    <recommendedName>
        <fullName evidence="2">histidine kinase</fullName>
        <ecNumber evidence="2">2.7.13.3</ecNumber>
    </recommendedName>
</protein>
<accession>A0A934RY62</accession>
<dbReference type="SUPFAM" id="SSF49785">
    <property type="entry name" value="Galactose-binding domain-like"/>
    <property type="match status" value="2"/>
</dbReference>
<dbReference type="PROSITE" id="PS50022">
    <property type="entry name" value="FA58C_3"/>
    <property type="match status" value="1"/>
</dbReference>
<evidence type="ECO:0000256" key="10">
    <source>
        <dbReference type="SAM" id="SignalP"/>
    </source>
</evidence>
<evidence type="ECO:0000256" key="5">
    <source>
        <dbReference type="ARBA" id="ARBA00022741"/>
    </source>
</evidence>
<evidence type="ECO:0000256" key="8">
    <source>
        <dbReference type="ARBA" id="ARBA00023012"/>
    </source>
</evidence>
<dbReference type="Proteomes" id="UP000617628">
    <property type="component" value="Unassembled WGS sequence"/>
</dbReference>
<dbReference type="InterPro" id="IPR000421">
    <property type="entry name" value="FA58C"/>
</dbReference>
<dbReference type="InterPro" id="IPR050482">
    <property type="entry name" value="Sensor_HK_TwoCompSys"/>
</dbReference>
<dbReference type="GO" id="GO:0046983">
    <property type="term" value="F:protein dimerization activity"/>
    <property type="evidence" value="ECO:0007669"/>
    <property type="project" value="InterPro"/>
</dbReference>
<dbReference type="Gene3D" id="3.30.565.10">
    <property type="entry name" value="Histidine kinase-like ATPase, C-terminal domain"/>
    <property type="match status" value="1"/>
</dbReference>
<dbReference type="Gene3D" id="2.60.120.260">
    <property type="entry name" value="Galactose-binding domain-like"/>
    <property type="match status" value="2"/>
</dbReference>
<feature type="domain" description="F5/8 type C" evidence="11">
    <location>
        <begin position="24"/>
        <end position="179"/>
    </location>
</feature>
<reference evidence="12" key="1">
    <citation type="submission" date="2021-01" db="EMBL/GenBank/DDBJ databases">
        <title>Modified the classification status of verrucomicrobia.</title>
        <authorList>
            <person name="Feng X."/>
        </authorList>
    </citation>
    <scope>NUCLEOTIDE SEQUENCE</scope>
    <source>
        <strain evidence="12">KCTC 13126</strain>
    </source>
</reference>
<feature type="signal peptide" evidence="10">
    <location>
        <begin position="1"/>
        <end position="24"/>
    </location>
</feature>
<keyword evidence="9" id="KW-0812">Transmembrane</keyword>
<dbReference type="Pfam" id="PF07730">
    <property type="entry name" value="HisKA_3"/>
    <property type="match status" value="1"/>
</dbReference>
<evidence type="ECO:0000256" key="1">
    <source>
        <dbReference type="ARBA" id="ARBA00000085"/>
    </source>
</evidence>
<dbReference type="PANTHER" id="PTHR24421:SF10">
    <property type="entry name" value="NITRATE_NITRITE SENSOR PROTEIN NARQ"/>
    <property type="match status" value="1"/>
</dbReference>
<dbReference type="Gene3D" id="1.20.5.1930">
    <property type="match status" value="1"/>
</dbReference>
<dbReference type="GO" id="GO:0000155">
    <property type="term" value="F:phosphorelay sensor kinase activity"/>
    <property type="evidence" value="ECO:0007669"/>
    <property type="project" value="InterPro"/>
</dbReference>
<sequence length="658" mass="73932">MTKHPIVRVLALWILSMSPQWILASATQSEISSMSLSQLEERLEEIDSRLEDLASYSLRGGIGAMGYHSQPNHSEAWVEVDLGQPYPIDQIIIVPTIRRDTNEGFQADAFPKRFRVLAGNKDNENGIEIANYSSPSDSSNRIAPLVIPIPEVQASWVRLEATELGTRAHSGSKALLLSEMLIFSGAENVALRRPVKASTNASGWANAWDKRFLVDGHTPYLMNSTTGKQSTAYLSRTGERPKLTIDLGKIYPVSRIHLHAVEQGDTVPQAFKGDLGFPNSIRIKGSSQADFSDARDLLVHHREELFDSGPIMMWRIQEIACRYIRIEEIAPSPLLNPSVENSRIGFSEIELFSNGKNVAFEANVTATPPSRSPRPLSALTDGNNFFGKILPIKDWLNELAIRQELEIERPLVVAELTLRYARQTKWLERMFMIAILLTMGMFITVLLGRYFRIRQASRIRERIAADLHDELGADLHTIGLYSDFAMDSLDSREELIESLQLIREFTDRSGTAARHCVNILEAKGICEDLVEDIKSLSKRMLADHHHYEIEIKGRAFLRELKAQKRIDLFLFYKECLTNILRHSESTEVSTRIEANAHTTQLTVSDNGKGVAKSNGNPTPPSLKRRARLMKAKIKTEHTADGGTLIELTLKNQRFGFLG</sequence>
<dbReference type="CDD" id="cd16917">
    <property type="entry name" value="HATPase_UhpB-NarQ-NarX-like"/>
    <property type="match status" value="1"/>
</dbReference>
<name>A0A934RY62_9BACT</name>
<dbReference type="InterPro" id="IPR011712">
    <property type="entry name" value="Sig_transdc_His_kin_sub3_dim/P"/>
</dbReference>
<dbReference type="GO" id="GO:0005524">
    <property type="term" value="F:ATP binding"/>
    <property type="evidence" value="ECO:0007669"/>
    <property type="project" value="UniProtKB-KW"/>
</dbReference>
<keyword evidence="3" id="KW-0597">Phosphoprotein</keyword>
<comment type="caution">
    <text evidence="12">The sequence shown here is derived from an EMBL/GenBank/DDBJ whole genome shotgun (WGS) entry which is preliminary data.</text>
</comment>
<gene>
    <name evidence="12" type="ORF">JIN87_23625</name>
</gene>
<evidence type="ECO:0000256" key="3">
    <source>
        <dbReference type="ARBA" id="ARBA00022553"/>
    </source>
</evidence>
<keyword evidence="13" id="KW-1185">Reference proteome</keyword>
<keyword evidence="5" id="KW-0547">Nucleotide-binding</keyword>
<dbReference type="SUPFAM" id="SSF55874">
    <property type="entry name" value="ATPase domain of HSP90 chaperone/DNA topoisomerase II/histidine kinase"/>
    <property type="match status" value="1"/>
</dbReference>
<dbReference type="InterPro" id="IPR008979">
    <property type="entry name" value="Galactose-bd-like_sf"/>
</dbReference>
<keyword evidence="7" id="KW-0067">ATP-binding</keyword>
<evidence type="ECO:0000256" key="2">
    <source>
        <dbReference type="ARBA" id="ARBA00012438"/>
    </source>
</evidence>
<dbReference type="PANTHER" id="PTHR24421">
    <property type="entry name" value="NITRATE/NITRITE SENSOR PROTEIN NARX-RELATED"/>
    <property type="match status" value="1"/>
</dbReference>
<dbReference type="EMBL" id="JAENIL010000062">
    <property type="protein sequence ID" value="MBK1879895.1"/>
    <property type="molecule type" value="Genomic_DNA"/>
</dbReference>
<keyword evidence="6" id="KW-0418">Kinase</keyword>
<evidence type="ECO:0000256" key="4">
    <source>
        <dbReference type="ARBA" id="ARBA00022679"/>
    </source>
</evidence>
<dbReference type="EC" id="2.7.13.3" evidence="2"/>
<dbReference type="RefSeq" id="WP_200358239.1">
    <property type="nucleotide sequence ID" value="NZ_JAENIL010000062.1"/>
</dbReference>